<feature type="non-terminal residue" evidence="1">
    <location>
        <position position="129"/>
    </location>
</feature>
<sequence>KSASDSPLFEWYCFNDDCSSFANIDGSSRPNQNMPFIHRFDHALYPDAPYYPYRAARGVWNCINKDFNLFETGFNNTGVYENKIKNDYNRISLRINDADDFKTIVVTKNPNMRLTLLEYTSDVVSIKPE</sequence>
<dbReference type="EMBL" id="BTSX01000001">
    <property type="protein sequence ID" value="GMS81694.1"/>
    <property type="molecule type" value="Genomic_DNA"/>
</dbReference>
<evidence type="ECO:0000313" key="2">
    <source>
        <dbReference type="Proteomes" id="UP001432027"/>
    </source>
</evidence>
<keyword evidence="2" id="KW-1185">Reference proteome</keyword>
<dbReference type="Proteomes" id="UP001432027">
    <property type="component" value="Unassembled WGS sequence"/>
</dbReference>
<proteinExistence type="predicted"/>
<dbReference type="AlphaFoldDB" id="A0AAV5SFR1"/>
<accession>A0AAV5SFR1</accession>
<evidence type="ECO:0000313" key="1">
    <source>
        <dbReference type="EMBL" id="GMS81694.1"/>
    </source>
</evidence>
<comment type="caution">
    <text evidence="1">The sequence shown here is derived from an EMBL/GenBank/DDBJ whole genome shotgun (WGS) entry which is preliminary data.</text>
</comment>
<organism evidence="1 2">
    <name type="scientific">Pristionchus entomophagus</name>
    <dbReference type="NCBI Taxonomy" id="358040"/>
    <lineage>
        <taxon>Eukaryota</taxon>
        <taxon>Metazoa</taxon>
        <taxon>Ecdysozoa</taxon>
        <taxon>Nematoda</taxon>
        <taxon>Chromadorea</taxon>
        <taxon>Rhabditida</taxon>
        <taxon>Rhabditina</taxon>
        <taxon>Diplogasteromorpha</taxon>
        <taxon>Diplogasteroidea</taxon>
        <taxon>Neodiplogasteridae</taxon>
        <taxon>Pristionchus</taxon>
    </lineage>
</organism>
<name>A0AAV5SFR1_9BILA</name>
<protein>
    <submittedName>
        <fullName evidence="1">Uncharacterized protein</fullName>
    </submittedName>
</protein>
<feature type="non-terminal residue" evidence="1">
    <location>
        <position position="1"/>
    </location>
</feature>
<gene>
    <name evidence="1" type="ORF">PENTCL1PPCAC_3869</name>
</gene>
<reference evidence="1" key="1">
    <citation type="submission" date="2023-10" db="EMBL/GenBank/DDBJ databases">
        <title>Genome assembly of Pristionchus species.</title>
        <authorList>
            <person name="Yoshida K."/>
            <person name="Sommer R.J."/>
        </authorList>
    </citation>
    <scope>NUCLEOTIDE SEQUENCE</scope>
    <source>
        <strain evidence="1">RS0144</strain>
    </source>
</reference>